<protein>
    <submittedName>
        <fullName evidence="1">Uncharacterized protein</fullName>
    </submittedName>
</protein>
<organism evidence="1 2">
    <name type="scientific">Parelaphostrongylus tenuis</name>
    <name type="common">Meningeal worm</name>
    <dbReference type="NCBI Taxonomy" id="148309"/>
    <lineage>
        <taxon>Eukaryota</taxon>
        <taxon>Metazoa</taxon>
        <taxon>Ecdysozoa</taxon>
        <taxon>Nematoda</taxon>
        <taxon>Chromadorea</taxon>
        <taxon>Rhabditida</taxon>
        <taxon>Rhabditina</taxon>
        <taxon>Rhabditomorpha</taxon>
        <taxon>Strongyloidea</taxon>
        <taxon>Metastrongylidae</taxon>
        <taxon>Parelaphostrongylus</taxon>
    </lineage>
</organism>
<keyword evidence="2" id="KW-1185">Reference proteome</keyword>
<proteinExistence type="predicted"/>
<comment type="caution">
    <text evidence="1">The sequence shown here is derived from an EMBL/GenBank/DDBJ whole genome shotgun (WGS) entry which is preliminary data.</text>
</comment>
<reference evidence="1" key="1">
    <citation type="submission" date="2021-06" db="EMBL/GenBank/DDBJ databases">
        <title>Parelaphostrongylus tenuis whole genome reference sequence.</title>
        <authorList>
            <person name="Garwood T.J."/>
            <person name="Larsen P.A."/>
            <person name="Fountain-Jones N.M."/>
            <person name="Garbe J.R."/>
            <person name="Macchietto M.G."/>
            <person name="Kania S.A."/>
            <person name="Gerhold R.W."/>
            <person name="Richards J.E."/>
            <person name="Wolf T.M."/>
        </authorList>
    </citation>
    <scope>NUCLEOTIDE SEQUENCE</scope>
    <source>
        <strain evidence="1">MNPRO001-30</strain>
        <tissue evidence="1">Meninges</tissue>
    </source>
</reference>
<dbReference type="Proteomes" id="UP001196413">
    <property type="component" value="Unassembled WGS sequence"/>
</dbReference>
<evidence type="ECO:0000313" key="2">
    <source>
        <dbReference type="Proteomes" id="UP001196413"/>
    </source>
</evidence>
<evidence type="ECO:0000313" key="1">
    <source>
        <dbReference type="EMBL" id="KAJ1355623.1"/>
    </source>
</evidence>
<gene>
    <name evidence="1" type="ORF">KIN20_013089</name>
</gene>
<dbReference type="EMBL" id="JAHQIW010002522">
    <property type="protein sequence ID" value="KAJ1355623.1"/>
    <property type="molecule type" value="Genomic_DNA"/>
</dbReference>
<dbReference type="AlphaFoldDB" id="A0AAD5MG47"/>
<name>A0AAD5MG47_PARTN</name>
<sequence length="146" mass="16813">MTICQLCQHRNYANYAYASVYIVPESKSEDKISCMTLRNKRASSQEYEQAEGCAQAMSPFFENFARNQTIASLALQSTFRERERESRLVPEFTHIIVCSRKVPLSTIPTNNNNITKIDKERERLIQQFNVSTMKVVRPKSPRGVCV</sequence>
<accession>A0AAD5MG47</accession>